<proteinExistence type="predicted"/>
<dbReference type="Pfam" id="PF03480">
    <property type="entry name" value="DctP"/>
    <property type="match status" value="1"/>
</dbReference>
<dbReference type="InterPro" id="IPR018389">
    <property type="entry name" value="DctP_fam"/>
</dbReference>
<dbReference type="RefSeq" id="WP_092850162.1">
    <property type="nucleotide sequence ID" value="NZ_FOPY01000023.1"/>
</dbReference>
<evidence type="ECO:0000313" key="3">
    <source>
        <dbReference type="EMBL" id="SFI16436.1"/>
    </source>
</evidence>
<dbReference type="InterPro" id="IPR038404">
    <property type="entry name" value="TRAP_DctP_sf"/>
</dbReference>
<dbReference type="STRING" id="442341.SAMN04487959_12315"/>
<feature type="signal peptide" evidence="2">
    <location>
        <begin position="1"/>
        <end position="24"/>
    </location>
</feature>
<dbReference type="GO" id="GO:0055085">
    <property type="term" value="P:transmembrane transport"/>
    <property type="evidence" value="ECO:0007669"/>
    <property type="project" value="InterPro"/>
</dbReference>
<dbReference type="CDD" id="cd13665">
    <property type="entry name" value="PBP2_TRAP_Dctp3_4"/>
    <property type="match status" value="1"/>
</dbReference>
<accession>A0A1I3FYY9</accession>
<dbReference type="AlphaFoldDB" id="A0A1I3FYY9"/>
<sequence>MKYKLIACLLSASVTGLTTVSAQAATTLRFAHFFPAASAVHQDLYQAWAKSVEEASGGELRVELYPSGTLAKAESIYEATASGIADVGSTVQGYTAGRFPLSQIVELPGVAPTAEVGACVLQTLYDEGLLDEEYGDTRPLFMFTTGPGFLHTKETLVETPEDLQGLRVRRPTALVGDMLTDMGAIPVGMPAPDIYTAMQRGVIDGVSLPWEGVNTFRLNELTTQHTQVPFYSLGLIVTMNKRTYERLGPEQQAVINDHSGMAWAENAGEVFGRLDREGKEKAVEAGHTILEIDNPLENADWQQPLEKGIEQYLSKLEGRGLPGRDVYEAALDARDACITEEK</sequence>
<feature type="chain" id="PRO_5011595203" evidence="2">
    <location>
        <begin position="25"/>
        <end position="342"/>
    </location>
</feature>
<dbReference type="EMBL" id="FOPY01000023">
    <property type="protein sequence ID" value="SFI16436.1"/>
    <property type="molecule type" value="Genomic_DNA"/>
</dbReference>
<dbReference type="NCBIfam" id="NF037995">
    <property type="entry name" value="TRAP_S1"/>
    <property type="match status" value="1"/>
</dbReference>
<name>A0A1I3FYY9_9GAMM</name>
<evidence type="ECO:0000256" key="1">
    <source>
        <dbReference type="ARBA" id="ARBA00022729"/>
    </source>
</evidence>
<evidence type="ECO:0000256" key="2">
    <source>
        <dbReference type="SAM" id="SignalP"/>
    </source>
</evidence>
<keyword evidence="1 2" id="KW-0732">Signal</keyword>
<gene>
    <name evidence="3" type="ORF">SAMN04487959_12315</name>
</gene>
<evidence type="ECO:0000313" key="4">
    <source>
        <dbReference type="Proteomes" id="UP000199040"/>
    </source>
</evidence>
<dbReference type="Proteomes" id="UP000199040">
    <property type="component" value="Unassembled WGS sequence"/>
</dbReference>
<dbReference type="Gene3D" id="3.40.190.170">
    <property type="entry name" value="Bacterial extracellular solute-binding protein, family 7"/>
    <property type="match status" value="1"/>
</dbReference>
<reference evidence="3 4" key="1">
    <citation type="submission" date="2016-10" db="EMBL/GenBank/DDBJ databases">
        <authorList>
            <person name="de Groot N.N."/>
        </authorList>
    </citation>
    <scope>NUCLEOTIDE SEQUENCE [LARGE SCALE GENOMIC DNA]</scope>
    <source>
        <strain evidence="3 4">CGMCC 1.6848</strain>
    </source>
</reference>
<dbReference type="PANTHER" id="PTHR33376:SF15">
    <property type="entry name" value="BLL6794 PROTEIN"/>
    <property type="match status" value="1"/>
</dbReference>
<organism evidence="3 4">
    <name type="scientific">Modicisalibacter xianhensis</name>
    <dbReference type="NCBI Taxonomy" id="442341"/>
    <lineage>
        <taxon>Bacteria</taxon>
        <taxon>Pseudomonadati</taxon>
        <taxon>Pseudomonadota</taxon>
        <taxon>Gammaproteobacteria</taxon>
        <taxon>Oceanospirillales</taxon>
        <taxon>Halomonadaceae</taxon>
        <taxon>Modicisalibacter</taxon>
    </lineage>
</organism>
<keyword evidence="4" id="KW-1185">Reference proteome</keyword>
<dbReference type="PANTHER" id="PTHR33376">
    <property type="match status" value="1"/>
</dbReference>
<protein>
    <submittedName>
        <fullName evidence="3">TRAP-type C4-dicarboxylate transport system, substrate-binding protein</fullName>
    </submittedName>
</protein>